<accession>A0A212JUJ7</accession>
<proteinExistence type="predicted"/>
<reference evidence="1" key="1">
    <citation type="submission" date="2016-04" db="EMBL/GenBank/DDBJ databases">
        <authorList>
            <person name="Evans L.H."/>
            <person name="Alamgir A."/>
            <person name="Owens N."/>
            <person name="Weber N.D."/>
            <person name="Virtaneva K."/>
            <person name="Barbian K."/>
            <person name="Babar A."/>
            <person name="Rosenke K."/>
        </authorList>
    </citation>
    <scope>NUCLEOTIDE SEQUENCE</scope>
    <source>
        <strain evidence="1">86-2</strain>
    </source>
</reference>
<gene>
    <name evidence="1" type="ORF">KL86DYS2_12384</name>
</gene>
<evidence type="ECO:0000313" key="1">
    <source>
        <dbReference type="EMBL" id="SBW03144.1"/>
    </source>
</evidence>
<protein>
    <submittedName>
        <fullName evidence="1">Uncharacterized protein</fullName>
    </submittedName>
</protein>
<dbReference type="EMBL" id="FLUL01000001">
    <property type="protein sequence ID" value="SBW03144.1"/>
    <property type="molecule type" value="Genomic_DNA"/>
</dbReference>
<organism evidence="1">
    <name type="scientific">uncultured Dysgonomonas sp</name>
    <dbReference type="NCBI Taxonomy" id="206096"/>
    <lineage>
        <taxon>Bacteria</taxon>
        <taxon>Pseudomonadati</taxon>
        <taxon>Bacteroidota</taxon>
        <taxon>Bacteroidia</taxon>
        <taxon>Bacteroidales</taxon>
        <taxon>Dysgonomonadaceae</taxon>
        <taxon>Dysgonomonas</taxon>
        <taxon>environmental samples</taxon>
    </lineage>
</organism>
<name>A0A212JUJ7_9BACT</name>
<sequence length="49" mass="5805">MRAIEFLSIDNLADLIFVICAFTIGELRNKNKSKIKVLIDFMMFFKHRI</sequence>
<dbReference type="AlphaFoldDB" id="A0A212JUJ7"/>